<comment type="caution">
    <text evidence="2">The sequence shown here is derived from an EMBL/GenBank/DDBJ whole genome shotgun (WGS) entry which is preliminary data.</text>
</comment>
<feature type="signal peptide" evidence="1">
    <location>
        <begin position="1"/>
        <end position="20"/>
    </location>
</feature>
<evidence type="ECO:0000256" key="1">
    <source>
        <dbReference type="SAM" id="SignalP"/>
    </source>
</evidence>
<keyword evidence="1" id="KW-0732">Signal</keyword>
<dbReference type="Proteomes" id="UP001597511">
    <property type="component" value="Unassembled WGS sequence"/>
</dbReference>
<gene>
    <name evidence="2" type="ORF">ACFS6H_17075</name>
</gene>
<protein>
    <submittedName>
        <fullName evidence="2">SusD/RagB family nutrient-binding outer membrane lipoprotein</fullName>
    </submittedName>
</protein>
<reference evidence="3" key="1">
    <citation type="journal article" date="2019" name="Int. J. Syst. Evol. Microbiol.">
        <title>The Global Catalogue of Microorganisms (GCM) 10K type strain sequencing project: providing services to taxonomists for standard genome sequencing and annotation.</title>
        <authorList>
            <consortium name="The Broad Institute Genomics Platform"/>
            <consortium name="The Broad Institute Genome Sequencing Center for Infectious Disease"/>
            <person name="Wu L."/>
            <person name="Ma J."/>
        </authorList>
    </citation>
    <scope>NUCLEOTIDE SEQUENCE [LARGE SCALE GENOMIC DNA]</scope>
    <source>
        <strain evidence="3">KCTC 23299</strain>
    </source>
</reference>
<dbReference type="EMBL" id="JBHUOZ010000003">
    <property type="protein sequence ID" value="MFD2921443.1"/>
    <property type="molecule type" value="Genomic_DNA"/>
</dbReference>
<keyword evidence="3" id="KW-1185">Reference proteome</keyword>
<evidence type="ECO:0000313" key="2">
    <source>
        <dbReference type="EMBL" id="MFD2921443.1"/>
    </source>
</evidence>
<dbReference type="RefSeq" id="WP_386101752.1">
    <property type="nucleotide sequence ID" value="NZ_JBHUOZ010000003.1"/>
</dbReference>
<keyword evidence="2" id="KW-0449">Lipoprotein</keyword>
<dbReference type="Pfam" id="PF12771">
    <property type="entry name" value="SusD-like_2"/>
    <property type="match status" value="1"/>
</dbReference>
<sequence>MKQYTSLCMLLLLAVLSSCNKFEDYQLNPNNPTVADPSLLLPAIERNAFSTISADAALASRYLVYTQGASNSQYYGWQRSGMGYSNIAQVVKMEQEAARVGKLNYRYIGKFFRSYFVVGMTQTFGDIPYSKMMQAIANNNVTDTQAIRPAYDKQEDIYLGVLNDLKIASDSLSATETAIGGDLVYGGSIDKWKRLINSYTLRVLMSLSKKESVASLNIKQRFNEIVSNPAKYPLISNNTENGKFTYYDITGNQYPYFNNNSMKTDYYLDSTFVQILKDLQDPRLFVFGKPKPSATLPATDFNAYDGLLGSAALAYNTAKRGAGNASQIHDRYSYQAINEPSLLMSYAEVQFLLAEAVVRGWITGDANTFYKNGIQASLNFSNFNNAYTATAITSYLGQPVINLQTGKEIEQIITQKYISMFMNTGWQPFYEQRRTGFPAFETSGAGILNGGKIPKRWMYPTDEYNNNRVNVEEAVKRQYSGDDDINGVMWLIQ</sequence>
<organism evidence="2 3">
    <name type="scientific">Terrimonas rubra</name>
    <dbReference type="NCBI Taxonomy" id="1035890"/>
    <lineage>
        <taxon>Bacteria</taxon>
        <taxon>Pseudomonadati</taxon>
        <taxon>Bacteroidota</taxon>
        <taxon>Chitinophagia</taxon>
        <taxon>Chitinophagales</taxon>
        <taxon>Chitinophagaceae</taxon>
        <taxon>Terrimonas</taxon>
    </lineage>
</organism>
<feature type="chain" id="PRO_5046323264" evidence="1">
    <location>
        <begin position="21"/>
        <end position="493"/>
    </location>
</feature>
<dbReference type="SUPFAM" id="SSF48452">
    <property type="entry name" value="TPR-like"/>
    <property type="match status" value="1"/>
</dbReference>
<dbReference type="InterPro" id="IPR011990">
    <property type="entry name" value="TPR-like_helical_dom_sf"/>
</dbReference>
<dbReference type="InterPro" id="IPR041662">
    <property type="entry name" value="SusD-like_2"/>
</dbReference>
<proteinExistence type="predicted"/>
<dbReference type="Gene3D" id="1.25.40.390">
    <property type="match status" value="1"/>
</dbReference>
<evidence type="ECO:0000313" key="3">
    <source>
        <dbReference type="Proteomes" id="UP001597511"/>
    </source>
</evidence>
<dbReference type="PROSITE" id="PS51257">
    <property type="entry name" value="PROKAR_LIPOPROTEIN"/>
    <property type="match status" value="1"/>
</dbReference>
<name>A0ABW6ACG6_9BACT</name>
<accession>A0ABW6ACG6</accession>